<reference evidence="4" key="2">
    <citation type="submission" date="2010-05" db="EMBL/GenBank/DDBJ databases">
        <title>The genome sequence of Magnaporthe poae strain ATCC 64411.</title>
        <authorList>
            <person name="Ma L.-J."/>
            <person name="Dead R."/>
            <person name="Young S."/>
            <person name="Zeng Q."/>
            <person name="Koehrsen M."/>
            <person name="Alvarado L."/>
            <person name="Berlin A."/>
            <person name="Chapman S.B."/>
            <person name="Chen Z."/>
            <person name="Freedman E."/>
            <person name="Gellesch M."/>
            <person name="Goldberg J."/>
            <person name="Griggs A."/>
            <person name="Gujja S."/>
            <person name="Heilman E.R."/>
            <person name="Heiman D."/>
            <person name="Hepburn T."/>
            <person name="Howarth C."/>
            <person name="Jen D."/>
            <person name="Larson L."/>
            <person name="Mehta T."/>
            <person name="Neiman D."/>
            <person name="Pearson M."/>
            <person name="Roberts A."/>
            <person name="Saif S."/>
            <person name="Shea T."/>
            <person name="Shenoy N."/>
            <person name="Sisk P."/>
            <person name="Stolte C."/>
            <person name="Sykes S."/>
            <person name="Walk T."/>
            <person name="White J."/>
            <person name="Yandava C."/>
            <person name="Haas B."/>
            <person name="Nusbaum C."/>
            <person name="Birren B."/>
        </authorList>
    </citation>
    <scope>NUCLEOTIDE SEQUENCE [LARGE SCALE GENOMIC DNA]</scope>
    <source>
        <strain evidence="4">ATCC 64411 / 73-15</strain>
    </source>
</reference>
<accession>A0A0C4E1F2</accession>
<feature type="region of interest" description="Disordered" evidence="1">
    <location>
        <begin position="1"/>
        <end position="129"/>
    </location>
</feature>
<proteinExistence type="predicted"/>
<evidence type="ECO:0000313" key="2">
    <source>
        <dbReference type="EMBL" id="KLU87210.1"/>
    </source>
</evidence>
<reference evidence="3" key="4">
    <citation type="journal article" date="2015" name="G3 (Bethesda)">
        <title>Genome sequences of three phytopathogenic species of the Magnaporthaceae family of fungi.</title>
        <authorList>
            <person name="Okagaki L.H."/>
            <person name="Nunes C.C."/>
            <person name="Sailsbery J."/>
            <person name="Clay B."/>
            <person name="Brown D."/>
            <person name="John T."/>
            <person name="Oh Y."/>
            <person name="Young N."/>
            <person name="Fitzgerald M."/>
            <person name="Haas B.J."/>
            <person name="Zeng Q."/>
            <person name="Young S."/>
            <person name="Adiconis X."/>
            <person name="Fan L."/>
            <person name="Levin J.Z."/>
            <person name="Mitchell T.K."/>
            <person name="Okubara P.A."/>
            <person name="Farman M.L."/>
            <person name="Kohn L.M."/>
            <person name="Birren B."/>
            <person name="Ma L.-J."/>
            <person name="Dean R.A."/>
        </authorList>
    </citation>
    <scope>NUCLEOTIDE SEQUENCE</scope>
    <source>
        <strain evidence="3">ATCC 64411 / 73-15</strain>
    </source>
</reference>
<sequence>MFSSTMFPSTSPIYSAQSSHSGSPGQDTNAASSQIFSPDGQAEDTGEPQKVQVAQSAQRNAPRIIVTPPPSSPTSSTSSSSFHSARSSRSVSPDRFTPGYLAEVDTEDPAEPQVQVTQQNVQQQQRKPFRDTQLERMANTTATLGNATIEAFALSESLSRFLAGDERLVTRTSPVYHRQRPGCVGKEESSRADLTLDEMLHLHVHVPLDRLSRQAWDLKEEVLLLSYQDEAQAKAVDRIEQQQQRQYEEEIQHKILALAKAASALSNLVVTKLQPWKRVCEKNPKMDYPHKMALVDFFASKIDAWLRDQCASTDR</sequence>
<gene>
    <name evidence="2" type="ORF">MAPG_06212</name>
</gene>
<feature type="compositionally biased region" description="Low complexity" evidence="1">
    <location>
        <begin position="73"/>
        <end position="95"/>
    </location>
</feature>
<reference evidence="2" key="3">
    <citation type="submission" date="2011-03" db="EMBL/GenBank/DDBJ databases">
        <title>Annotation of Magnaporthe poae ATCC 64411.</title>
        <authorList>
            <person name="Ma L.-J."/>
            <person name="Dead R."/>
            <person name="Young S.K."/>
            <person name="Zeng Q."/>
            <person name="Gargeya S."/>
            <person name="Fitzgerald M."/>
            <person name="Haas B."/>
            <person name="Abouelleil A."/>
            <person name="Alvarado L."/>
            <person name="Arachchi H.M."/>
            <person name="Berlin A."/>
            <person name="Brown A."/>
            <person name="Chapman S.B."/>
            <person name="Chen Z."/>
            <person name="Dunbar C."/>
            <person name="Freedman E."/>
            <person name="Gearin G."/>
            <person name="Gellesch M."/>
            <person name="Goldberg J."/>
            <person name="Griggs A."/>
            <person name="Gujja S."/>
            <person name="Heiman D."/>
            <person name="Howarth C."/>
            <person name="Larson L."/>
            <person name="Lui A."/>
            <person name="MacDonald P.J.P."/>
            <person name="Mehta T."/>
            <person name="Montmayeur A."/>
            <person name="Murphy C."/>
            <person name="Neiman D."/>
            <person name="Pearson M."/>
            <person name="Priest M."/>
            <person name="Roberts A."/>
            <person name="Saif S."/>
            <person name="Shea T."/>
            <person name="Shenoy N."/>
            <person name="Sisk P."/>
            <person name="Stolte C."/>
            <person name="Sykes S."/>
            <person name="Yandava C."/>
            <person name="Wortman J."/>
            <person name="Nusbaum C."/>
            <person name="Birren B."/>
        </authorList>
    </citation>
    <scope>NUCLEOTIDE SEQUENCE</scope>
    <source>
        <strain evidence="2">ATCC 64411</strain>
    </source>
</reference>
<dbReference type="AlphaFoldDB" id="A0A0C4E1F2"/>
<dbReference type="EnsemblFungi" id="MAPG_06212T0">
    <property type="protein sequence ID" value="MAPG_06212T0"/>
    <property type="gene ID" value="MAPG_06212"/>
</dbReference>
<evidence type="ECO:0000313" key="3">
    <source>
        <dbReference type="EnsemblFungi" id="MAPG_06212T0"/>
    </source>
</evidence>
<keyword evidence="4" id="KW-1185">Reference proteome</keyword>
<protein>
    <submittedName>
        <fullName evidence="2 3">Uncharacterized protein</fullName>
    </submittedName>
</protein>
<dbReference type="EMBL" id="ADBL01001493">
    <property type="status" value="NOT_ANNOTATED_CDS"/>
    <property type="molecule type" value="Genomic_DNA"/>
</dbReference>
<feature type="compositionally biased region" description="Low complexity" evidence="1">
    <location>
        <begin position="113"/>
        <end position="125"/>
    </location>
</feature>
<evidence type="ECO:0000313" key="4">
    <source>
        <dbReference type="Proteomes" id="UP000011715"/>
    </source>
</evidence>
<dbReference type="eggNOG" id="ENOG502RNAW">
    <property type="taxonomic scope" value="Eukaryota"/>
</dbReference>
<evidence type="ECO:0000256" key="1">
    <source>
        <dbReference type="SAM" id="MobiDB-lite"/>
    </source>
</evidence>
<reference evidence="3" key="5">
    <citation type="submission" date="2015-06" db="UniProtKB">
        <authorList>
            <consortium name="EnsemblFungi"/>
        </authorList>
    </citation>
    <scope>IDENTIFICATION</scope>
    <source>
        <strain evidence="3">ATCC 64411</strain>
    </source>
</reference>
<dbReference type="Proteomes" id="UP000011715">
    <property type="component" value="Unassembled WGS sequence"/>
</dbReference>
<name>A0A0C4E1F2_MAGP6</name>
<feature type="compositionally biased region" description="Polar residues" evidence="1">
    <location>
        <begin position="1"/>
        <end position="36"/>
    </location>
</feature>
<organism evidence="3 4">
    <name type="scientific">Magnaporthiopsis poae (strain ATCC 64411 / 73-15)</name>
    <name type="common">Kentucky bluegrass fungus</name>
    <name type="synonym">Magnaporthe poae</name>
    <dbReference type="NCBI Taxonomy" id="644358"/>
    <lineage>
        <taxon>Eukaryota</taxon>
        <taxon>Fungi</taxon>
        <taxon>Dikarya</taxon>
        <taxon>Ascomycota</taxon>
        <taxon>Pezizomycotina</taxon>
        <taxon>Sordariomycetes</taxon>
        <taxon>Sordariomycetidae</taxon>
        <taxon>Magnaporthales</taxon>
        <taxon>Magnaporthaceae</taxon>
        <taxon>Magnaporthiopsis</taxon>
    </lineage>
</organism>
<dbReference type="VEuPathDB" id="FungiDB:MAPG_06212"/>
<dbReference type="EMBL" id="GL876970">
    <property type="protein sequence ID" value="KLU87210.1"/>
    <property type="molecule type" value="Genomic_DNA"/>
</dbReference>
<reference evidence="2" key="1">
    <citation type="submission" date="2010-05" db="EMBL/GenBank/DDBJ databases">
        <title>The Genome Sequence of Magnaporthe poae strain ATCC 64411.</title>
        <authorList>
            <consortium name="The Broad Institute Genome Sequencing Platform"/>
            <consortium name="Broad Institute Genome Sequencing Center for Infectious Disease"/>
            <person name="Ma L.-J."/>
            <person name="Dead R."/>
            <person name="Young S."/>
            <person name="Zeng Q."/>
            <person name="Koehrsen M."/>
            <person name="Alvarado L."/>
            <person name="Berlin A."/>
            <person name="Chapman S.B."/>
            <person name="Chen Z."/>
            <person name="Freedman E."/>
            <person name="Gellesch M."/>
            <person name="Goldberg J."/>
            <person name="Griggs A."/>
            <person name="Gujja S."/>
            <person name="Heilman E.R."/>
            <person name="Heiman D."/>
            <person name="Hepburn T."/>
            <person name="Howarth C."/>
            <person name="Jen D."/>
            <person name="Larson L."/>
            <person name="Mehta T."/>
            <person name="Neiman D."/>
            <person name="Pearson M."/>
            <person name="Roberts A."/>
            <person name="Saif S."/>
            <person name="Shea T."/>
            <person name="Shenoy N."/>
            <person name="Sisk P."/>
            <person name="Stolte C."/>
            <person name="Sykes S."/>
            <person name="Walk T."/>
            <person name="White J."/>
            <person name="Yandava C."/>
            <person name="Haas B."/>
            <person name="Nusbaum C."/>
            <person name="Birren B."/>
        </authorList>
    </citation>
    <scope>NUCLEOTIDE SEQUENCE</scope>
    <source>
        <strain evidence="2">ATCC 64411</strain>
    </source>
</reference>